<organism evidence="7 8">
    <name type="scientific">Steinernema hermaphroditum</name>
    <dbReference type="NCBI Taxonomy" id="289476"/>
    <lineage>
        <taxon>Eukaryota</taxon>
        <taxon>Metazoa</taxon>
        <taxon>Ecdysozoa</taxon>
        <taxon>Nematoda</taxon>
        <taxon>Chromadorea</taxon>
        <taxon>Rhabditida</taxon>
        <taxon>Tylenchina</taxon>
        <taxon>Panagrolaimomorpha</taxon>
        <taxon>Strongyloidoidea</taxon>
        <taxon>Steinernematidae</taxon>
        <taxon>Steinernema</taxon>
    </lineage>
</organism>
<feature type="compositionally biased region" description="Polar residues" evidence="5">
    <location>
        <begin position="589"/>
        <end position="600"/>
    </location>
</feature>
<feature type="transmembrane region" description="Helical" evidence="6">
    <location>
        <begin position="439"/>
        <end position="458"/>
    </location>
</feature>
<reference evidence="7" key="1">
    <citation type="submission" date="2023-06" db="EMBL/GenBank/DDBJ databases">
        <title>Genomic analysis of the entomopathogenic nematode Steinernema hermaphroditum.</title>
        <authorList>
            <person name="Schwarz E.M."/>
            <person name="Heppert J.K."/>
            <person name="Baniya A."/>
            <person name="Schwartz H.T."/>
            <person name="Tan C.-H."/>
            <person name="Antoshechkin I."/>
            <person name="Sternberg P.W."/>
            <person name="Goodrich-Blair H."/>
            <person name="Dillman A.R."/>
        </authorList>
    </citation>
    <scope>NUCLEOTIDE SEQUENCE</scope>
    <source>
        <strain evidence="7">PS9179</strain>
        <tissue evidence="7">Whole animal</tissue>
    </source>
</reference>
<evidence type="ECO:0000256" key="3">
    <source>
        <dbReference type="ARBA" id="ARBA00022989"/>
    </source>
</evidence>
<evidence type="ECO:0000313" key="7">
    <source>
        <dbReference type="EMBL" id="KAK0408412.1"/>
    </source>
</evidence>
<feature type="transmembrane region" description="Helical" evidence="6">
    <location>
        <begin position="532"/>
        <end position="557"/>
    </location>
</feature>
<keyword evidence="4 6" id="KW-0472">Membrane</keyword>
<sequence length="612" mass="67562">MAMEPQPGTRRQLVVETATLDSEISMSVATDETRTFRAEENQLRRASQPNGVPGTHHDVAMTTSAVSSSDSRSVLKRLSINVEPTIFIYSVAFGILITNGPIFIFWARCNQLYEENPNAPRWVDGSRNASAVCAHLSLKNYTEFQNDVERDISTMKIWIVIANSIPTLVTAPLIGMWSDGSGGRRKPLLISLFVLIIYVLLHLFASLTYSWLNIYYVLLGTMIFQGMLGGMPTLFSSTMAIVTDETRSSHKLESSTIPIKICVASAAQAFGLLVGDIVTSLSSRPAEDSIQDHINGYVYAYVTAALMTLIAFGYSLLCVRETHHVPYPEDSTLALSSAGSTVGCGKKAKAFVYDLVEVVVARRPGWTRFCLNLSILFVFVEFLAVDNGILFLMIKKAPFNWSDQLFSIFSIFNQMFVCFGMIAIPLIMLKFNFLGKDSVLVMVGVFASFLVFSILAFADTTQMIFVAGGITMFAGCIGPGYRSFVPRMVAKEETARVLTLFGIIMTMCPIIATPTFNLMYNATLDYWPGMTFLLAAGLNLVVLIGQLVIHCLMYPLWLRDEQLRSSVGRSGTLDDEDVLSEYVPGSEPRSISNTAVNSEMGSMEEDRRPLIS</sequence>
<evidence type="ECO:0000256" key="4">
    <source>
        <dbReference type="ARBA" id="ARBA00023136"/>
    </source>
</evidence>
<protein>
    <recommendedName>
        <fullName evidence="9">Major facilitator superfamily (MFS) profile domain-containing protein</fullName>
    </recommendedName>
</protein>
<name>A0AA39HM44_9BILA</name>
<gene>
    <name evidence="7" type="ORF">QR680_003940</name>
</gene>
<dbReference type="Proteomes" id="UP001175271">
    <property type="component" value="Unassembled WGS sequence"/>
</dbReference>
<dbReference type="InterPro" id="IPR011701">
    <property type="entry name" value="MFS"/>
</dbReference>
<evidence type="ECO:0000256" key="2">
    <source>
        <dbReference type="ARBA" id="ARBA00022692"/>
    </source>
</evidence>
<evidence type="ECO:0000256" key="5">
    <source>
        <dbReference type="SAM" id="MobiDB-lite"/>
    </source>
</evidence>
<accession>A0AA39HM44</accession>
<feature type="transmembrane region" description="Helical" evidence="6">
    <location>
        <begin position="464"/>
        <end position="485"/>
    </location>
</feature>
<dbReference type="EMBL" id="JAUCMV010000003">
    <property type="protein sequence ID" value="KAK0408412.1"/>
    <property type="molecule type" value="Genomic_DNA"/>
</dbReference>
<evidence type="ECO:0008006" key="9">
    <source>
        <dbReference type="Google" id="ProtNLM"/>
    </source>
</evidence>
<feature type="region of interest" description="Disordered" evidence="5">
    <location>
        <begin position="581"/>
        <end position="612"/>
    </location>
</feature>
<dbReference type="Pfam" id="PF07690">
    <property type="entry name" value="MFS_1"/>
    <property type="match status" value="1"/>
</dbReference>
<dbReference type="GO" id="GO:0022857">
    <property type="term" value="F:transmembrane transporter activity"/>
    <property type="evidence" value="ECO:0007669"/>
    <property type="project" value="InterPro"/>
</dbReference>
<evidence type="ECO:0000256" key="1">
    <source>
        <dbReference type="ARBA" id="ARBA00004141"/>
    </source>
</evidence>
<feature type="transmembrane region" description="Helical" evidence="6">
    <location>
        <begin position="214"/>
        <end position="236"/>
    </location>
</feature>
<comment type="subcellular location">
    <subcellularLocation>
        <location evidence="1">Membrane</location>
        <topology evidence="1">Multi-pass membrane protein</topology>
    </subcellularLocation>
</comment>
<keyword evidence="2 6" id="KW-0812">Transmembrane</keyword>
<dbReference type="InterPro" id="IPR036259">
    <property type="entry name" value="MFS_trans_sf"/>
</dbReference>
<evidence type="ECO:0000313" key="8">
    <source>
        <dbReference type="Proteomes" id="UP001175271"/>
    </source>
</evidence>
<feature type="transmembrane region" description="Helical" evidence="6">
    <location>
        <begin position="406"/>
        <end position="427"/>
    </location>
</feature>
<dbReference type="GO" id="GO:0016020">
    <property type="term" value="C:membrane"/>
    <property type="evidence" value="ECO:0007669"/>
    <property type="project" value="UniProtKB-SubCell"/>
</dbReference>
<feature type="transmembrane region" description="Helical" evidence="6">
    <location>
        <begin position="188"/>
        <end position="208"/>
    </location>
</feature>
<dbReference type="SUPFAM" id="SSF103473">
    <property type="entry name" value="MFS general substrate transporter"/>
    <property type="match status" value="1"/>
</dbReference>
<keyword evidence="8" id="KW-1185">Reference proteome</keyword>
<proteinExistence type="predicted"/>
<feature type="transmembrane region" description="Helical" evidence="6">
    <location>
        <begin position="86"/>
        <end position="107"/>
    </location>
</feature>
<feature type="region of interest" description="Disordered" evidence="5">
    <location>
        <begin position="39"/>
        <end position="58"/>
    </location>
</feature>
<comment type="caution">
    <text evidence="7">The sequence shown here is derived from an EMBL/GenBank/DDBJ whole genome shotgun (WGS) entry which is preliminary data.</text>
</comment>
<evidence type="ECO:0000256" key="6">
    <source>
        <dbReference type="SAM" id="Phobius"/>
    </source>
</evidence>
<dbReference type="Gene3D" id="1.20.1250.20">
    <property type="entry name" value="MFS general substrate transporter like domains"/>
    <property type="match status" value="1"/>
</dbReference>
<feature type="transmembrane region" description="Helical" evidence="6">
    <location>
        <begin position="298"/>
        <end position="317"/>
    </location>
</feature>
<dbReference type="PANTHER" id="PTHR23507:SF6">
    <property type="entry name" value="PROTON-COUPLED FOLATE TRANSPORTER"/>
    <property type="match status" value="1"/>
</dbReference>
<feature type="transmembrane region" description="Helical" evidence="6">
    <location>
        <begin position="497"/>
        <end position="520"/>
    </location>
</feature>
<keyword evidence="3 6" id="KW-1133">Transmembrane helix</keyword>
<dbReference type="PANTHER" id="PTHR23507">
    <property type="entry name" value="ZGC:174356"/>
    <property type="match status" value="1"/>
</dbReference>
<feature type="transmembrane region" description="Helical" evidence="6">
    <location>
        <begin position="369"/>
        <end position="394"/>
    </location>
</feature>
<feature type="transmembrane region" description="Helical" evidence="6">
    <location>
        <begin position="157"/>
        <end position="176"/>
    </location>
</feature>
<dbReference type="AlphaFoldDB" id="A0AA39HM44"/>